<accession>X7E1U6</accession>
<dbReference type="SUPFAM" id="SSF46785">
    <property type="entry name" value="Winged helix' DNA-binding domain"/>
    <property type="match status" value="1"/>
</dbReference>
<evidence type="ECO:0000313" key="3">
    <source>
        <dbReference type="Proteomes" id="UP000054058"/>
    </source>
</evidence>
<dbReference type="Pfam" id="PF00480">
    <property type="entry name" value="ROK"/>
    <property type="match status" value="1"/>
</dbReference>
<organism evidence="2 3">
    <name type="scientific">Marinomonas ushuaiensis DSM 15871</name>
    <dbReference type="NCBI Taxonomy" id="1122207"/>
    <lineage>
        <taxon>Bacteria</taxon>
        <taxon>Pseudomonadati</taxon>
        <taxon>Pseudomonadota</taxon>
        <taxon>Gammaproteobacteria</taxon>
        <taxon>Oceanospirillales</taxon>
        <taxon>Oceanospirillaceae</taxon>
        <taxon>Marinomonas</taxon>
    </lineage>
</organism>
<dbReference type="InterPro" id="IPR000835">
    <property type="entry name" value="HTH_MarR-typ"/>
</dbReference>
<dbReference type="EMBL" id="JAMB01000014">
    <property type="protein sequence ID" value="ETX09835.1"/>
    <property type="molecule type" value="Genomic_DNA"/>
</dbReference>
<sequence>MKSMNKLSALRMSGTNLIKAKDHNSAVVLDLIRSQGPISRADIARSTSLSRQTVQNIVAKLDELEMVELRSGVAVGRGHPGVNVSMRRNAAHFFGVHADRTWINFVLTDVFGEIRWNLKLSLPEQNIKHIHQVIVQGISIGRQETKDFASNILGCGIAAAGPFDTETHLPDPTGFSSLGSTDSLTYLKETLALPVALSNDANAAAIGEELYRGNGNQADFATLHFGAGLGAALIIDGTIYQGAYGNIGEIGHIQVDPFGKKCHCGRLGCLEQYLSYDSLCRELALSPDESESYEIIRNLITIRSPELMNWITSAALRLRQAIQFLDALLSPSEIIITGTIPDELLNLLMEEAKPYPLRIGSTKDVIVLRGRAGKWSIAAGAAALALNTQFAPSISRLML</sequence>
<gene>
    <name evidence="2" type="ORF">MUS1_05550</name>
</gene>
<dbReference type="OrthoDB" id="9810372at2"/>
<dbReference type="Proteomes" id="UP000054058">
    <property type="component" value="Unassembled WGS sequence"/>
</dbReference>
<feature type="domain" description="HTH marR-type" evidence="1">
    <location>
        <begin position="28"/>
        <end position="77"/>
    </location>
</feature>
<dbReference type="STRING" id="1122207.MUS1_05550"/>
<dbReference type="Pfam" id="PF12802">
    <property type="entry name" value="MarR_2"/>
    <property type="match status" value="1"/>
</dbReference>
<reference evidence="2 3" key="1">
    <citation type="submission" date="2014-01" db="EMBL/GenBank/DDBJ databases">
        <title>Marinomonas ushuaiensis DSM 15871 Genome Sequencing.</title>
        <authorList>
            <person name="Lai Q."/>
            <person name="Shao Z.S."/>
        </authorList>
    </citation>
    <scope>NUCLEOTIDE SEQUENCE [LARGE SCALE GENOMIC DNA]</scope>
    <source>
        <strain evidence="2 3">DSM 15871</strain>
    </source>
</reference>
<dbReference type="PANTHER" id="PTHR18964:SF173">
    <property type="entry name" value="GLUCOKINASE"/>
    <property type="match status" value="1"/>
</dbReference>
<proteinExistence type="predicted"/>
<dbReference type="Gene3D" id="3.30.420.40">
    <property type="match status" value="2"/>
</dbReference>
<dbReference type="PATRIC" id="fig|1122207.3.peg.2726"/>
<dbReference type="PANTHER" id="PTHR18964">
    <property type="entry name" value="ROK (REPRESSOR, ORF, KINASE) FAMILY"/>
    <property type="match status" value="1"/>
</dbReference>
<dbReference type="eggNOG" id="COG1940">
    <property type="taxonomic scope" value="Bacteria"/>
</dbReference>
<protein>
    <recommendedName>
        <fullName evidence="1">HTH marR-type domain-containing protein</fullName>
    </recommendedName>
</protein>
<comment type="caution">
    <text evidence="2">The sequence shown here is derived from an EMBL/GenBank/DDBJ whole genome shotgun (WGS) entry which is preliminary data.</text>
</comment>
<keyword evidence="3" id="KW-1185">Reference proteome</keyword>
<dbReference type="InterPro" id="IPR036388">
    <property type="entry name" value="WH-like_DNA-bd_sf"/>
</dbReference>
<dbReference type="SUPFAM" id="SSF53067">
    <property type="entry name" value="Actin-like ATPase domain"/>
    <property type="match status" value="1"/>
</dbReference>
<dbReference type="InterPro" id="IPR043129">
    <property type="entry name" value="ATPase_NBD"/>
</dbReference>
<dbReference type="RefSeq" id="WP_036163377.1">
    <property type="nucleotide sequence ID" value="NZ_JAMB01000014.1"/>
</dbReference>
<name>X7E1U6_9GAMM</name>
<evidence type="ECO:0000259" key="1">
    <source>
        <dbReference type="Pfam" id="PF12802"/>
    </source>
</evidence>
<evidence type="ECO:0000313" key="2">
    <source>
        <dbReference type="EMBL" id="ETX09835.1"/>
    </source>
</evidence>
<dbReference type="Gene3D" id="1.10.10.10">
    <property type="entry name" value="Winged helix-like DNA-binding domain superfamily/Winged helix DNA-binding domain"/>
    <property type="match status" value="1"/>
</dbReference>
<dbReference type="AlphaFoldDB" id="X7E1U6"/>
<dbReference type="InterPro" id="IPR000600">
    <property type="entry name" value="ROK"/>
</dbReference>
<dbReference type="GO" id="GO:0003700">
    <property type="term" value="F:DNA-binding transcription factor activity"/>
    <property type="evidence" value="ECO:0007669"/>
    <property type="project" value="InterPro"/>
</dbReference>
<dbReference type="InterPro" id="IPR036390">
    <property type="entry name" value="WH_DNA-bd_sf"/>
</dbReference>